<dbReference type="Pfam" id="PF01547">
    <property type="entry name" value="SBP_bac_1"/>
    <property type="match status" value="1"/>
</dbReference>
<dbReference type="InterPro" id="IPR050490">
    <property type="entry name" value="Bact_solute-bd_prot1"/>
</dbReference>
<evidence type="ECO:0000313" key="6">
    <source>
        <dbReference type="Proteomes" id="UP000295621"/>
    </source>
</evidence>
<dbReference type="Proteomes" id="UP000295621">
    <property type="component" value="Unassembled WGS sequence"/>
</dbReference>
<evidence type="ECO:0000256" key="1">
    <source>
        <dbReference type="ARBA" id="ARBA00004196"/>
    </source>
</evidence>
<proteinExistence type="inferred from homology"/>
<keyword evidence="6" id="KW-1185">Reference proteome</keyword>
<accession>A0A4R4RNR0</accession>
<dbReference type="Gene3D" id="3.40.190.10">
    <property type="entry name" value="Periplasmic binding protein-like II"/>
    <property type="match status" value="2"/>
</dbReference>
<dbReference type="InterPro" id="IPR006059">
    <property type="entry name" value="SBP"/>
</dbReference>
<sequence>MTSTHLSRRSFLGATVAGGLGLALSGCGFGRQEQAAEGESTLSVWDSFTTEPVNTSFNAINDAFSAANDGVTVDRNIVQYDQLTALAKTAMASGDGPDLVYYSVGKGNAGILVDAGLLAPLDDIAEEAGWTSSIAPFALREATFDGVLYGLPNESEVSGWWYNKSLLDQHGLAVPESADDLLALTETAKGLGIVPVAYGQGDFYTSFWLFSQVACNIMQSDALGRLVYENEGAWNSPEMVAAIQTVFVDWHQAGVFGENVNALKAQDATDLWTGEQAFLLVNGSWATGTHAEALPDRELGMMPLPSLDGEHRVYSAGSGGAFWLSANAQEPEVARDFLEYVFSDDALTIWVEQAQLVPPVQFDSSDYDTNELQQRIATAASGDGDPEQNLGYQVNHGLAAAPFLNMMTEGFQAIIAGDKTPQQQADDLQAAWEEGL</sequence>
<gene>
    <name evidence="5" type="ORF">E1212_13235</name>
</gene>
<dbReference type="AlphaFoldDB" id="A0A4R4RNR0"/>
<dbReference type="EMBL" id="SMKL01000025">
    <property type="protein sequence ID" value="TDC51104.1"/>
    <property type="molecule type" value="Genomic_DNA"/>
</dbReference>
<keyword evidence="3" id="KW-0813">Transport</keyword>
<comment type="subcellular location">
    <subcellularLocation>
        <location evidence="1">Cell envelope</location>
    </subcellularLocation>
</comment>
<comment type="similarity">
    <text evidence="2">Belongs to the bacterial solute-binding protein 1 family.</text>
</comment>
<dbReference type="PANTHER" id="PTHR43649">
    <property type="entry name" value="ARABINOSE-BINDING PROTEIN-RELATED"/>
    <property type="match status" value="1"/>
</dbReference>
<name>A0A4R4RNR0_9ACTN</name>
<dbReference type="GO" id="GO:0030313">
    <property type="term" value="C:cell envelope"/>
    <property type="evidence" value="ECO:0007669"/>
    <property type="project" value="UniProtKB-SubCell"/>
</dbReference>
<dbReference type="SUPFAM" id="SSF53850">
    <property type="entry name" value="Periplasmic binding protein-like II"/>
    <property type="match status" value="1"/>
</dbReference>
<organism evidence="5 6">
    <name type="scientific">Jiangella ureilytica</name>
    <dbReference type="NCBI Taxonomy" id="2530374"/>
    <lineage>
        <taxon>Bacteria</taxon>
        <taxon>Bacillati</taxon>
        <taxon>Actinomycetota</taxon>
        <taxon>Actinomycetes</taxon>
        <taxon>Jiangellales</taxon>
        <taxon>Jiangellaceae</taxon>
        <taxon>Jiangella</taxon>
    </lineage>
</organism>
<comment type="caution">
    <text evidence="5">The sequence shown here is derived from an EMBL/GenBank/DDBJ whole genome shotgun (WGS) entry which is preliminary data.</text>
</comment>
<dbReference type="RefSeq" id="WP_131983129.1">
    <property type="nucleotide sequence ID" value="NZ_SMKL01000025.1"/>
</dbReference>
<dbReference type="PANTHER" id="PTHR43649:SF31">
    <property type="entry name" value="SN-GLYCEROL-3-PHOSPHATE-BINDING PERIPLASMIC PROTEIN UGPB"/>
    <property type="match status" value="1"/>
</dbReference>
<evidence type="ECO:0000256" key="4">
    <source>
        <dbReference type="ARBA" id="ARBA00022729"/>
    </source>
</evidence>
<evidence type="ECO:0000256" key="3">
    <source>
        <dbReference type="ARBA" id="ARBA00022448"/>
    </source>
</evidence>
<dbReference type="PROSITE" id="PS51318">
    <property type="entry name" value="TAT"/>
    <property type="match status" value="1"/>
</dbReference>
<reference evidence="5 6" key="1">
    <citation type="submission" date="2019-02" db="EMBL/GenBank/DDBJ databases">
        <title>Draft genome sequences of novel Actinobacteria.</title>
        <authorList>
            <person name="Sahin N."/>
            <person name="Ay H."/>
            <person name="Saygin H."/>
        </authorList>
    </citation>
    <scope>NUCLEOTIDE SEQUENCE [LARGE SCALE GENOMIC DNA]</scope>
    <source>
        <strain evidence="5 6">KC603</strain>
    </source>
</reference>
<protein>
    <submittedName>
        <fullName evidence="5">Extracellular solute-binding protein</fullName>
    </submittedName>
</protein>
<keyword evidence="4" id="KW-0732">Signal</keyword>
<dbReference type="OrthoDB" id="9780991at2"/>
<evidence type="ECO:0000313" key="5">
    <source>
        <dbReference type="EMBL" id="TDC51104.1"/>
    </source>
</evidence>
<evidence type="ECO:0000256" key="2">
    <source>
        <dbReference type="ARBA" id="ARBA00008520"/>
    </source>
</evidence>
<dbReference type="InterPro" id="IPR006311">
    <property type="entry name" value="TAT_signal"/>
</dbReference>